<feature type="region of interest" description="Disordered" evidence="10">
    <location>
        <begin position="82"/>
        <end position="102"/>
    </location>
</feature>
<keyword evidence="4 9" id="KW-0812">Transmembrane</keyword>
<name>A0A915CBZ2_PARUN</name>
<evidence type="ECO:0000256" key="5">
    <source>
        <dbReference type="ARBA" id="ARBA00022792"/>
    </source>
</evidence>
<comment type="function">
    <text evidence="1 9">Component of the MICOS complex, a large protein complex of the mitochondrial inner membrane that plays crucial roles in the maintenance of crista junctions, inner membrane architecture, and formation of contact sites to the outer membrane.</text>
</comment>
<dbReference type="PANTHER" id="PTHR21304:SF0">
    <property type="entry name" value="MICOS COMPLEX SUBUNIT MIC10"/>
    <property type="match status" value="1"/>
</dbReference>
<organism evidence="11 12">
    <name type="scientific">Parascaris univalens</name>
    <name type="common">Nematode worm</name>
    <dbReference type="NCBI Taxonomy" id="6257"/>
    <lineage>
        <taxon>Eukaryota</taxon>
        <taxon>Metazoa</taxon>
        <taxon>Ecdysozoa</taxon>
        <taxon>Nematoda</taxon>
        <taxon>Chromadorea</taxon>
        <taxon>Rhabditida</taxon>
        <taxon>Spirurina</taxon>
        <taxon>Ascaridomorpha</taxon>
        <taxon>Ascaridoidea</taxon>
        <taxon>Ascarididae</taxon>
        <taxon>Parascaris</taxon>
    </lineage>
</organism>
<dbReference type="PANTHER" id="PTHR21304">
    <property type="entry name" value="MICOS COMPLEX SUBUNIT MIC10"/>
    <property type="match status" value="1"/>
</dbReference>
<evidence type="ECO:0000256" key="7">
    <source>
        <dbReference type="ARBA" id="ARBA00023128"/>
    </source>
</evidence>
<evidence type="ECO:0000256" key="6">
    <source>
        <dbReference type="ARBA" id="ARBA00022989"/>
    </source>
</evidence>
<evidence type="ECO:0000256" key="2">
    <source>
        <dbReference type="ARBA" id="ARBA00004434"/>
    </source>
</evidence>
<evidence type="ECO:0000313" key="11">
    <source>
        <dbReference type="Proteomes" id="UP000887569"/>
    </source>
</evidence>
<evidence type="ECO:0000256" key="4">
    <source>
        <dbReference type="ARBA" id="ARBA00022692"/>
    </source>
</evidence>
<dbReference type="WBParaSite" id="PgR117X_g010_t01">
    <property type="protein sequence ID" value="PgR117X_g010_t01"/>
    <property type="gene ID" value="PgR117X_g010"/>
</dbReference>
<dbReference type="AlphaFoldDB" id="A0A915CBZ2"/>
<sequence>MPKLSEEELGEKWDRCFADSLLKITGGLAIGIVASLAFFKGRSFPIWFGSGIGLGMGWSNCRHDLQSPFLLHGKKVRSDELNTSTENKSEYTIVMDPGHRAN</sequence>
<keyword evidence="5 9" id="KW-0999">Mitochondrion inner membrane</keyword>
<proteinExistence type="inferred from homology"/>
<evidence type="ECO:0000256" key="3">
    <source>
        <dbReference type="ARBA" id="ARBA00006792"/>
    </source>
</evidence>
<evidence type="ECO:0000256" key="8">
    <source>
        <dbReference type="ARBA" id="ARBA00023136"/>
    </source>
</evidence>
<reference evidence="12" key="1">
    <citation type="submission" date="2022-11" db="UniProtKB">
        <authorList>
            <consortium name="WormBaseParasite"/>
        </authorList>
    </citation>
    <scope>IDENTIFICATION</scope>
</reference>
<protein>
    <recommendedName>
        <fullName evidence="9">MICOS complex subunit MIC10</fullName>
    </recommendedName>
</protein>
<dbReference type="Pfam" id="PF04418">
    <property type="entry name" value="DUF543"/>
    <property type="match status" value="1"/>
</dbReference>
<accession>A0A915CBZ2</accession>
<keyword evidence="6 9" id="KW-1133">Transmembrane helix</keyword>
<evidence type="ECO:0000256" key="9">
    <source>
        <dbReference type="RuleBase" id="RU363011"/>
    </source>
</evidence>
<keyword evidence="11" id="KW-1185">Reference proteome</keyword>
<comment type="subunit">
    <text evidence="9">Component of the mitochondrial contact site and cristae organizing system (MICOS) complex.</text>
</comment>
<evidence type="ECO:0000313" key="12">
    <source>
        <dbReference type="WBParaSite" id="PgR117X_g010_t01"/>
    </source>
</evidence>
<keyword evidence="8 9" id="KW-0472">Membrane</keyword>
<comment type="subcellular location">
    <subcellularLocation>
        <location evidence="2 9">Mitochondrion inner membrane</location>
        <topology evidence="2 9">Single-pass membrane protein</topology>
    </subcellularLocation>
</comment>
<dbReference type="Proteomes" id="UP000887569">
    <property type="component" value="Unplaced"/>
</dbReference>
<comment type="similarity">
    <text evidence="3 9">Belongs to the MICOS complex subunit Mic10 family.</text>
</comment>
<feature type="transmembrane region" description="Helical" evidence="9">
    <location>
        <begin position="20"/>
        <end position="39"/>
    </location>
</feature>
<dbReference type="GO" id="GO:0061617">
    <property type="term" value="C:MICOS complex"/>
    <property type="evidence" value="ECO:0007669"/>
    <property type="project" value="UniProtKB-UniRule"/>
</dbReference>
<evidence type="ECO:0000256" key="10">
    <source>
        <dbReference type="SAM" id="MobiDB-lite"/>
    </source>
</evidence>
<keyword evidence="7 9" id="KW-0496">Mitochondrion</keyword>
<dbReference type="InterPro" id="IPR007512">
    <property type="entry name" value="Mic10"/>
</dbReference>
<evidence type="ECO:0000256" key="1">
    <source>
        <dbReference type="ARBA" id="ARBA00002689"/>
    </source>
</evidence>